<protein>
    <submittedName>
        <fullName evidence="2">C-methyl transferase</fullName>
    </submittedName>
</protein>
<feature type="non-terminal residue" evidence="2">
    <location>
        <position position="113"/>
    </location>
</feature>
<dbReference type="InterPro" id="IPR029063">
    <property type="entry name" value="SAM-dependent_MTases_sf"/>
</dbReference>
<dbReference type="GO" id="GO:0016740">
    <property type="term" value="F:transferase activity"/>
    <property type="evidence" value="ECO:0007669"/>
    <property type="project" value="UniProtKB-KW"/>
</dbReference>
<dbReference type="Gene3D" id="3.40.50.150">
    <property type="entry name" value="Vaccinia Virus protein VP39"/>
    <property type="match status" value="1"/>
</dbReference>
<dbReference type="AlphaFoldDB" id="F1BCT9"/>
<sequence>DEMGAGTGSATRSFVSALRSEPNRKFGSGSLRLARYDFTDISLAFTERVSEEFSGYKSQMTFSALDIERDLESQGFKQGEYDLVVADNVLHATSDIAKTLRNVRRASKARRPN</sequence>
<dbReference type="EMBL" id="HM776169">
    <property type="protein sequence ID" value="ADY18627.1"/>
    <property type="molecule type" value="Genomic_DNA"/>
</dbReference>
<organism evidence="2">
    <name type="scientific">Phomopsis sp. CBMAI 1019</name>
    <dbReference type="NCBI Taxonomy" id="715259"/>
    <lineage>
        <taxon>Eukaryota</taxon>
        <taxon>Fungi</taxon>
        <taxon>Dikarya</taxon>
        <taxon>Ascomycota</taxon>
        <taxon>Pezizomycotina</taxon>
        <taxon>Sordariomycetes</taxon>
        <taxon>Sordariomycetidae</taxon>
        <taxon>Diaporthales</taxon>
        <taxon>Diaporthaceae</taxon>
        <taxon>Phomopsis</taxon>
    </lineage>
</organism>
<accession>F1BCT9</accession>
<evidence type="ECO:0000259" key="1">
    <source>
        <dbReference type="Pfam" id="PF08242"/>
    </source>
</evidence>
<dbReference type="SUPFAM" id="SSF53335">
    <property type="entry name" value="S-adenosyl-L-methionine-dependent methyltransferases"/>
    <property type="match status" value="1"/>
</dbReference>
<dbReference type="Pfam" id="PF08242">
    <property type="entry name" value="Methyltransf_12"/>
    <property type="match status" value="1"/>
</dbReference>
<keyword evidence="2" id="KW-0808">Transferase</keyword>
<evidence type="ECO:0000313" key="2">
    <source>
        <dbReference type="EMBL" id="ADY18627.1"/>
    </source>
</evidence>
<feature type="domain" description="Methyltransferase type 12" evidence="1">
    <location>
        <begin position="2"/>
        <end position="108"/>
    </location>
</feature>
<proteinExistence type="predicted"/>
<reference evidence="2" key="1">
    <citation type="journal article" date="2011" name="Microb. Ecol.">
        <title>The Diversity of Polyketide Synthase Genes from Sugarcane-Derived Fungi.</title>
        <authorList>
            <person name="Rojas J.D."/>
            <person name="Sette L.D."/>
            <person name="de Araujo W.L."/>
            <person name="Lopes M.S."/>
            <person name="da Silva L.F."/>
            <person name="Furlan R.L."/>
            <person name="Padilla G."/>
        </authorList>
    </citation>
    <scope>NUCLEOTIDE SEQUENCE</scope>
    <source>
        <strain evidence="2">CBMAI 1019</strain>
    </source>
</reference>
<dbReference type="InterPro" id="IPR013217">
    <property type="entry name" value="Methyltransf_12"/>
</dbReference>
<name>F1BCT9_9PEZI</name>
<feature type="non-terminal residue" evidence="2">
    <location>
        <position position="1"/>
    </location>
</feature>